<keyword evidence="3 6" id="KW-1133">Transmembrane helix</keyword>
<dbReference type="CDD" id="cd22212">
    <property type="entry name" value="NDFIP-like"/>
    <property type="match status" value="1"/>
</dbReference>
<dbReference type="GO" id="GO:0016020">
    <property type="term" value="C:membrane"/>
    <property type="evidence" value="ECO:0007669"/>
    <property type="project" value="UniProtKB-SubCell"/>
</dbReference>
<feature type="region of interest" description="Disordered" evidence="5">
    <location>
        <begin position="524"/>
        <end position="561"/>
    </location>
</feature>
<dbReference type="PANTHER" id="PTHR13396:SF5">
    <property type="entry name" value="NEDD4 FAMILY INTERACTING PROTEIN"/>
    <property type="match status" value="1"/>
</dbReference>
<evidence type="ECO:0008006" key="9">
    <source>
        <dbReference type="Google" id="ProtNLM"/>
    </source>
</evidence>
<evidence type="ECO:0000256" key="3">
    <source>
        <dbReference type="ARBA" id="ARBA00022989"/>
    </source>
</evidence>
<dbReference type="Pfam" id="PF10176">
    <property type="entry name" value="NEDD4_Bsd2"/>
    <property type="match status" value="2"/>
</dbReference>
<feature type="compositionally biased region" description="Acidic residues" evidence="5">
    <location>
        <begin position="249"/>
        <end position="258"/>
    </location>
</feature>
<evidence type="ECO:0000256" key="4">
    <source>
        <dbReference type="ARBA" id="ARBA00023136"/>
    </source>
</evidence>
<evidence type="ECO:0000256" key="1">
    <source>
        <dbReference type="ARBA" id="ARBA00004141"/>
    </source>
</evidence>
<evidence type="ECO:0000313" key="8">
    <source>
        <dbReference type="Proteomes" id="UP001176521"/>
    </source>
</evidence>
<comment type="caution">
    <text evidence="7">The sequence shown here is derived from an EMBL/GenBank/DDBJ whole genome shotgun (WGS) entry which is preliminary data.</text>
</comment>
<dbReference type="AlphaFoldDB" id="A0AAN6GA37"/>
<reference evidence="7" key="1">
    <citation type="journal article" date="2023" name="PhytoFront">
        <title>Draft Genome Resources of Seven Strains of Tilletia horrida, Causal Agent of Kernel Smut of Rice.</title>
        <authorList>
            <person name="Khanal S."/>
            <person name="Antony Babu S."/>
            <person name="Zhou X.G."/>
        </authorList>
    </citation>
    <scope>NUCLEOTIDE SEQUENCE</scope>
    <source>
        <strain evidence="7">TX3</strain>
    </source>
</reference>
<comment type="subcellular location">
    <subcellularLocation>
        <location evidence="1">Membrane</location>
        <topology evidence="1">Multi-pass membrane protein</topology>
    </subcellularLocation>
</comment>
<evidence type="ECO:0000256" key="6">
    <source>
        <dbReference type="SAM" id="Phobius"/>
    </source>
</evidence>
<dbReference type="GO" id="GO:0031398">
    <property type="term" value="P:positive regulation of protein ubiquitination"/>
    <property type="evidence" value="ECO:0007669"/>
    <property type="project" value="TreeGrafter"/>
</dbReference>
<dbReference type="GO" id="GO:0030001">
    <property type="term" value="P:metal ion transport"/>
    <property type="evidence" value="ECO:0007669"/>
    <property type="project" value="InterPro"/>
</dbReference>
<proteinExistence type="predicted"/>
<dbReference type="GO" id="GO:0005794">
    <property type="term" value="C:Golgi apparatus"/>
    <property type="evidence" value="ECO:0007669"/>
    <property type="project" value="TreeGrafter"/>
</dbReference>
<protein>
    <recommendedName>
        <fullName evidence="9">Metal homeostatis protein bsd2</fullName>
    </recommendedName>
</protein>
<accession>A0AAN6GA37</accession>
<evidence type="ECO:0000313" key="7">
    <source>
        <dbReference type="EMBL" id="KAK0529645.1"/>
    </source>
</evidence>
<dbReference type="GO" id="GO:0048471">
    <property type="term" value="C:perinuclear region of cytoplasm"/>
    <property type="evidence" value="ECO:0007669"/>
    <property type="project" value="TreeGrafter"/>
</dbReference>
<feature type="region of interest" description="Disordered" evidence="5">
    <location>
        <begin position="606"/>
        <end position="677"/>
    </location>
</feature>
<evidence type="ECO:0000256" key="5">
    <source>
        <dbReference type="SAM" id="MobiDB-lite"/>
    </source>
</evidence>
<dbReference type="GO" id="GO:0006511">
    <property type="term" value="P:ubiquitin-dependent protein catabolic process"/>
    <property type="evidence" value="ECO:0007669"/>
    <property type="project" value="TreeGrafter"/>
</dbReference>
<feature type="compositionally biased region" description="Basic and acidic residues" evidence="5">
    <location>
        <begin position="524"/>
        <end position="534"/>
    </location>
</feature>
<feature type="transmembrane region" description="Helical" evidence="6">
    <location>
        <begin position="490"/>
        <end position="511"/>
    </location>
</feature>
<name>A0AAN6GA37_9BASI</name>
<feature type="compositionally biased region" description="Basic and acidic residues" evidence="5">
    <location>
        <begin position="668"/>
        <end position="677"/>
    </location>
</feature>
<dbReference type="Proteomes" id="UP001176521">
    <property type="component" value="Unassembled WGS sequence"/>
</dbReference>
<evidence type="ECO:0000256" key="2">
    <source>
        <dbReference type="ARBA" id="ARBA00022692"/>
    </source>
</evidence>
<dbReference type="GO" id="GO:0007034">
    <property type="term" value="P:vacuolar transport"/>
    <property type="evidence" value="ECO:0007669"/>
    <property type="project" value="InterPro"/>
</dbReference>
<sequence>MPAPAARPAHAEMNAAFDDTGREGDTHIYFDAHDTFGDDPLGAAPIPAAEALPTMNGAAPAVALSSGSVGGAAAQAESDRHRRSSYDFEQPSYFPAAGSGTRRSPGVSRSGSISGFYSAEAAGPPSSHLPLPLHHSRGSSHRGARAATPLEQARAALGRFGRLVGMRVPGATYASLQSNDDDEQHSALAGPSSQSGPRRAGIYGGGTNQDGVFANLSAKPERRRRRARDGRNNASNGEGGTNDNSDDRGSDDDLEDETLPPTYQAAAADAAPPYWETTILGPSGMGGALYPLAPGGLGWTPGGAQVGEVEDLILEGLPVGNFFGFAWNLAVSMCFQFVGFLLTYLLHTTHAAKCGSRAGLGVTLIQYGFYLHSRAAEGLSNVQNQTAAVDYSGNPNTIGNGPLNAAALFFGEENHDRNPGDTSANVVGTGWWGTHSGRRSLWSARDWSPEAFAAQGNADDLTGTAANPFFAADDANSASLANAALSSTQWFAYFLIMLGSFLLFTSVFQYWRVVRWGRGLVESSRRREREERAANEAATGAASTADASGASSANSPNESGAQSGIFARLRAAWAVQRASREARGGSSSQRSGEDWVVFPGMSAASRRARREAAGQSPGNATENVGDGLWWASAGPGRRLGGDQSATNRGGENDSEDDEAFGILGPQSDTRHYSPEERRLIHSLREAGMLG</sequence>
<dbReference type="EMBL" id="JAPDMQ010000237">
    <property type="protein sequence ID" value="KAK0529645.1"/>
    <property type="molecule type" value="Genomic_DNA"/>
</dbReference>
<feature type="compositionally biased region" description="Low complexity" evidence="5">
    <location>
        <begin position="535"/>
        <end position="561"/>
    </location>
</feature>
<feature type="compositionally biased region" description="Basic and acidic residues" evidence="5">
    <location>
        <begin position="77"/>
        <end position="86"/>
    </location>
</feature>
<keyword evidence="4 6" id="KW-0472">Membrane</keyword>
<feature type="region of interest" description="Disordered" evidence="5">
    <location>
        <begin position="174"/>
        <end position="258"/>
    </location>
</feature>
<dbReference type="GO" id="GO:0005783">
    <property type="term" value="C:endoplasmic reticulum"/>
    <property type="evidence" value="ECO:0007669"/>
    <property type="project" value="TreeGrafter"/>
</dbReference>
<feature type="region of interest" description="Disordered" evidence="5">
    <location>
        <begin position="73"/>
        <end position="146"/>
    </location>
</feature>
<gene>
    <name evidence="7" type="ORF">OC842_004175</name>
</gene>
<keyword evidence="8" id="KW-1185">Reference proteome</keyword>
<feature type="compositionally biased region" description="Low complexity" evidence="5">
    <location>
        <begin position="121"/>
        <end position="133"/>
    </location>
</feature>
<organism evidence="7 8">
    <name type="scientific">Tilletia horrida</name>
    <dbReference type="NCBI Taxonomy" id="155126"/>
    <lineage>
        <taxon>Eukaryota</taxon>
        <taxon>Fungi</taxon>
        <taxon>Dikarya</taxon>
        <taxon>Basidiomycota</taxon>
        <taxon>Ustilaginomycotina</taxon>
        <taxon>Exobasidiomycetes</taxon>
        <taxon>Tilletiales</taxon>
        <taxon>Tilletiaceae</taxon>
        <taxon>Tilletia</taxon>
    </lineage>
</organism>
<dbReference type="InterPro" id="IPR019325">
    <property type="entry name" value="NEDD4/Bsd2"/>
</dbReference>
<dbReference type="PANTHER" id="PTHR13396">
    <property type="entry name" value="NEDD4 FAMILY INTERACTING PROTEIN 1/2"/>
    <property type="match status" value="1"/>
</dbReference>
<keyword evidence="2 6" id="KW-0812">Transmembrane</keyword>
<feature type="compositionally biased region" description="Basic residues" evidence="5">
    <location>
        <begin position="134"/>
        <end position="144"/>
    </location>
</feature>